<dbReference type="InterPro" id="IPR006119">
    <property type="entry name" value="Resolv_N"/>
</dbReference>
<evidence type="ECO:0000256" key="4">
    <source>
        <dbReference type="ARBA" id="ARBA00023172"/>
    </source>
</evidence>
<dbReference type="Proteomes" id="UP000199601">
    <property type="component" value="Unassembled WGS sequence"/>
</dbReference>
<dbReference type="Pfam" id="PF02796">
    <property type="entry name" value="HTH_7"/>
    <property type="match status" value="1"/>
</dbReference>
<dbReference type="SUPFAM" id="SSF53041">
    <property type="entry name" value="Resolvase-like"/>
    <property type="match status" value="1"/>
</dbReference>
<keyword evidence="4" id="KW-0233">DNA recombination</keyword>
<evidence type="ECO:0000313" key="7">
    <source>
        <dbReference type="EMBL" id="CQD22267.1"/>
    </source>
</evidence>
<dbReference type="CDD" id="cd03768">
    <property type="entry name" value="SR_ResInv"/>
    <property type="match status" value="1"/>
</dbReference>
<dbReference type="PROSITE" id="PS51736">
    <property type="entry name" value="RECOMBINASES_3"/>
    <property type="match status" value="1"/>
</dbReference>
<reference evidence="8" key="1">
    <citation type="submission" date="2015-03" db="EMBL/GenBank/DDBJ databases">
        <authorList>
            <person name="Urmite Genomes"/>
        </authorList>
    </citation>
    <scope>NUCLEOTIDE SEQUENCE [LARGE SCALE GENOMIC DNA]</scope>
    <source>
        <strain evidence="8">CSUR P1344</strain>
    </source>
</reference>
<evidence type="ECO:0000256" key="3">
    <source>
        <dbReference type="ARBA" id="ARBA00023125"/>
    </source>
</evidence>
<dbReference type="InterPro" id="IPR006120">
    <property type="entry name" value="Resolvase_HTH_dom"/>
</dbReference>
<dbReference type="AlphaFoldDB" id="A0A0U1DUJ5"/>
<dbReference type="GO" id="GO:0003677">
    <property type="term" value="F:DNA binding"/>
    <property type="evidence" value="ECO:0007669"/>
    <property type="project" value="UniProtKB-KW"/>
</dbReference>
<dbReference type="PROSITE" id="PS00398">
    <property type="entry name" value="RECOMBINASES_2"/>
    <property type="match status" value="1"/>
</dbReference>
<sequence>MNMSTAAYFRVSTGQQSIDQQHDAVGAAGIAPDRIFTDTASGRAGSDRPGWADCLGWLREGDQLVVVAVDRLGRSVREVATALHELTTRGVHVRSLREGVDTSTATGRAVTSIMATIAELELELGKERRAASREARIARGLAATKPMKLDAAQQKRLLRLYQQGEPVSELTILFGISRSTLFRTLKVLKQQEAASGRASWDTSSHAV</sequence>
<dbReference type="SMART" id="SM00857">
    <property type="entry name" value="Resolvase"/>
    <property type="match status" value="1"/>
</dbReference>
<evidence type="ECO:0000259" key="6">
    <source>
        <dbReference type="PROSITE" id="PS51736"/>
    </source>
</evidence>
<evidence type="ECO:0000313" key="8">
    <source>
        <dbReference type="Proteomes" id="UP000199601"/>
    </source>
</evidence>
<dbReference type="Pfam" id="PF00239">
    <property type="entry name" value="Resolvase"/>
    <property type="match status" value="1"/>
</dbReference>
<comment type="similarity">
    <text evidence="1">Belongs to the site-specific recombinase resolvase family.</text>
</comment>
<keyword evidence="2" id="KW-0229">DNA integration</keyword>
<evidence type="ECO:0000256" key="1">
    <source>
        <dbReference type="ARBA" id="ARBA00009913"/>
    </source>
</evidence>
<dbReference type="PANTHER" id="PTHR30461:SF2">
    <property type="entry name" value="SERINE RECOMBINASE PINE-RELATED"/>
    <property type="match status" value="1"/>
</dbReference>
<organism evidence="7 8">
    <name type="scientific">Mycobacterium europaeum</name>
    <dbReference type="NCBI Taxonomy" id="761804"/>
    <lineage>
        <taxon>Bacteria</taxon>
        <taxon>Bacillati</taxon>
        <taxon>Actinomycetota</taxon>
        <taxon>Actinomycetes</taxon>
        <taxon>Mycobacteriales</taxon>
        <taxon>Mycobacteriaceae</taxon>
        <taxon>Mycobacterium</taxon>
        <taxon>Mycobacterium simiae complex</taxon>
    </lineage>
</organism>
<dbReference type="Gene3D" id="1.10.10.60">
    <property type="entry name" value="Homeodomain-like"/>
    <property type="match status" value="1"/>
</dbReference>
<evidence type="ECO:0000256" key="5">
    <source>
        <dbReference type="PIRSR" id="PIRSR606118-50"/>
    </source>
</evidence>
<dbReference type="InterPro" id="IPR036162">
    <property type="entry name" value="Resolvase-like_N_sf"/>
</dbReference>
<dbReference type="Gene3D" id="3.40.50.1390">
    <property type="entry name" value="Resolvase, N-terminal catalytic domain"/>
    <property type="match status" value="1"/>
</dbReference>
<dbReference type="GO" id="GO:0015074">
    <property type="term" value="P:DNA integration"/>
    <property type="evidence" value="ECO:0007669"/>
    <property type="project" value="UniProtKB-KW"/>
</dbReference>
<proteinExistence type="inferred from homology"/>
<dbReference type="InterPro" id="IPR009057">
    <property type="entry name" value="Homeodomain-like_sf"/>
</dbReference>
<accession>A0A0U1DUJ5</accession>
<name>A0A0U1DUJ5_9MYCO</name>
<dbReference type="InterPro" id="IPR050639">
    <property type="entry name" value="SSR_resolvase"/>
</dbReference>
<evidence type="ECO:0000256" key="2">
    <source>
        <dbReference type="ARBA" id="ARBA00022908"/>
    </source>
</evidence>
<keyword evidence="3" id="KW-0238">DNA-binding</keyword>
<dbReference type="InterPro" id="IPR006118">
    <property type="entry name" value="Recombinase_CS"/>
</dbReference>
<gene>
    <name evidence="7" type="ORF">BN000_05551</name>
</gene>
<dbReference type="EMBL" id="CTEC01000002">
    <property type="protein sequence ID" value="CQD22267.1"/>
    <property type="molecule type" value="Genomic_DNA"/>
</dbReference>
<dbReference type="SUPFAM" id="SSF46689">
    <property type="entry name" value="Homeodomain-like"/>
    <property type="match status" value="1"/>
</dbReference>
<dbReference type="PANTHER" id="PTHR30461">
    <property type="entry name" value="DNA-INVERTASE FROM LAMBDOID PROPHAGE"/>
    <property type="match status" value="1"/>
</dbReference>
<keyword evidence="8" id="KW-1185">Reference proteome</keyword>
<protein>
    <submittedName>
        <fullName evidence="7">Site-specific recombinase, DNA invertase Pin</fullName>
    </submittedName>
</protein>
<feature type="domain" description="Resolvase/invertase-type recombinase catalytic" evidence="6">
    <location>
        <begin position="4"/>
        <end position="140"/>
    </location>
</feature>
<dbReference type="GO" id="GO:0000150">
    <property type="term" value="F:DNA strand exchange activity"/>
    <property type="evidence" value="ECO:0007669"/>
    <property type="project" value="InterPro"/>
</dbReference>
<feature type="active site" description="O-(5'-phospho-DNA)-serine intermediate" evidence="5">
    <location>
        <position position="12"/>
    </location>
</feature>